<feature type="compositionally biased region" description="Low complexity" evidence="1">
    <location>
        <begin position="43"/>
        <end position="57"/>
    </location>
</feature>
<organism evidence="2 3">
    <name type="scientific">Oncorhynchus mykiss</name>
    <name type="common">Rainbow trout</name>
    <name type="synonym">Salmo gairdneri</name>
    <dbReference type="NCBI Taxonomy" id="8022"/>
    <lineage>
        <taxon>Eukaryota</taxon>
        <taxon>Metazoa</taxon>
        <taxon>Chordata</taxon>
        <taxon>Craniata</taxon>
        <taxon>Vertebrata</taxon>
        <taxon>Euteleostomi</taxon>
        <taxon>Actinopterygii</taxon>
        <taxon>Neopterygii</taxon>
        <taxon>Teleostei</taxon>
        <taxon>Protacanthopterygii</taxon>
        <taxon>Salmoniformes</taxon>
        <taxon>Salmonidae</taxon>
        <taxon>Salmoninae</taxon>
        <taxon>Oncorhynchus</taxon>
    </lineage>
</organism>
<protein>
    <submittedName>
        <fullName evidence="2">Uncharacterized protein</fullName>
    </submittedName>
</protein>
<dbReference type="AlphaFoldDB" id="A0A060X090"/>
<proteinExistence type="predicted"/>
<reference evidence="2" key="1">
    <citation type="journal article" date="2014" name="Nat. Commun.">
        <title>The rainbow trout genome provides novel insights into evolution after whole-genome duplication in vertebrates.</title>
        <authorList>
            <person name="Berthelot C."/>
            <person name="Brunet F."/>
            <person name="Chalopin D."/>
            <person name="Juanchich A."/>
            <person name="Bernard M."/>
            <person name="Noel B."/>
            <person name="Bento P."/>
            <person name="Da Silva C."/>
            <person name="Labadie K."/>
            <person name="Alberti A."/>
            <person name="Aury J.M."/>
            <person name="Louis A."/>
            <person name="Dehais P."/>
            <person name="Bardou P."/>
            <person name="Montfort J."/>
            <person name="Klopp C."/>
            <person name="Cabau C."/>
            <person name="Gaspin C."/>
            <person name="Thorgaard G.H."/>
            <person name="Boussaha M."/>
            <person name="Quillet E."/>
            <person name="Guyomard R."/>
            <person name="Galiana D."/>
            <person name="Bobe J."/>
            <person name="Volff J.N."/>
            <person name="Genet C."/>
            <person name="Wincker P."/>
            <person name="Jaillon O."/>
            <person name="Roest Crollius H."/>
            <person name="Guiguen Y."/>
        </authorList>
    </citation>
    <scope>NUCLEOTIDE SEQUENCE [LARGE SCALE GENOMIC DNA]</scope>
</reference>
<dbReference type="PaxDb" id="8022-A0A060X090"/>
<dbReference type="STRING" id="8022.A0A060X090"/>
<evidence type="ECO:0000256" key="1">
    <source>
        <dbReference type="SAM" id="MobiDB-lite"/>
    </source>
</evidence>
<evidence type="ECO:0000313" key="3">
    <source>
        <dbReference type="Proteomes" id="UP000193380"/>
    </source>
</evidence>
<name>A0A060X090_ONCMY</name>
<feature type="region of interest" description="Disordered" evidence="1">
    <location>
        <begin position="35"/>
        <end position="74"/>
    </location>
</feature>
<gene>
    <name evidence="2" type="ORF">GSONMT00043686001</name>
</gene>
<dbReference type="EMBL" id="FR904862">
    <property type="protein sequence ID" value="CDQ72891.1"/>
    <property type="molecule type" value="Genomic_DNA"/>
</dbReference>
<evidence type="ECO:0000313" key="2">
    <source>
        <dbReference type="EMBL" id="CDQ72891.1"/>
    </source>
</evidence>
<feature type="region of interest" description="Disordered" evidence="1">
    <location>
        <begin position="1"/>
        <end position="23"/>
    </location>
</feature>
<reference evidence="2" key="2">
    <citation type="submission" date="2014-03" db="EMBL/GenBank/DDBJ databases">
        <authorList>
            <person name="Genoscope - CEA"/>
        </authorList>
    </citation>
    <scope>NUCLEOTIDE SEQUENCE</scope>
</reference>
<accession>A0A060X090</accession>
<sequence length="225" mass="24833">MTFVHEGPPRHLPVEHKAPKEKPCYTLPTVKKLLEQKRKRETSSTATTSTGVSTATVLSQQVSTPEKSTSTGVASSYSDMAVGYERWGPMDEHQALLAIQEGPFSPMGNNYFSSPSSSLDYSHTPAYSPQMVSSYNTQQMQDYPDTRMPQHYTECPVTEAVSSLVPSGPLQTAVFSWSSGALGPTEPVQQVFSGQMDVTKLEEARMFLRGMDYSRTTWQDDDGDT</sequence>
<dbReference type="Proteomes" id="UP000193380">
    <property type="component" value="Unassembled WGS sequence"/>
</dbReference>
<feature type="compositionally biased region" description="Basic and acidic residues" evidence="1">
    <location>
        <begin position="7"/>
        <end position="23"/>
    </location>
</feature>
<feature type="compositionally biased region" description="Polar residues" evidence="1">
    <location>
        <begin position="58"/>
        <end position="74"/>
    </location>
</feature>